<gene>
    <name evidence="11" type="ORF">CTEN210_03019</name>
</gene>
<organism evidence="11 12">
    <name type="scientific">Chaetoceros tenuissimus</name>
    <dbReference type="NCBI Taxonomy" id="426638"/>
    <lineage>
        <taxon>Eukaryota</taxon>
        <taxon>Sar</taxon>
        <taxon>Stramenopiles</taxon>
        <taxon>Ochrophyta</taxon>
        <taxon>Bacillariophyta</taxon>
        <taxon>Coscinodiscophyceae</taxon>
        <taxon>Chaetocerotophycidae</taxon>
        <taxon>Chaetocerotales</taxon>
        <taxon>Chaetocerotaceae</taxon>
        <taxon>Chaetoceros</taxon>
    </lineage>
</organism>
<dbReference type="GO" id="GO:0050660">
    <property type="term" value="F:flavin adenine dinucleotide binding"/>
    <property type="evidence" value="ECO:0007669"/>
    <property type="project" value="TreeGrafter"/>
</dbReference>
<evidence type="ECO:0000256" key="4">
    <source>
        <dbReference type="ARBA" id="ARBA00012881"/>
    </source>
</evidence>
<keyword evidence="8" id="KW-0560">Oxidoreductase</keyword>
<reference evidence="11 12" key="1">
    <citation type="journal article" date="2021" name="Sci. Rep.">
        <title>The genome of the diatom Chaetoceros tenuissimus carries an ancient integrated fragment of an extant virus.</title>
        <authorList>
            <person name="Hongo Y."/>
            <person name="Kimura K."/>
            <person name="Takaki Y."/>
            <person name="Yoshida Y."/>
            <person name="Baba S."/>
            <person name="Kobayashi G."/>
            <person name="Nagasaki K."/>
            <person name="Hano T."/>
            <person name="Tomaru Y."/>
        </authorList>
    </citation>
    <scope>NUCLEOTIDE SEQUENCE [LARGE SCALE GENOMIC DNA]</scope>
    <source>
        <strain evidence="11 12">NIES-3715</strain>
    </source>
</reference>
<evidence type="ECO:0000256" key="2">
    <source>
        <dbReference type="ARBA" id="ARBA00004924"/>
    </source>
</evidence>
<comment type="pathway">
    <text evidence="2">Siderophore biosynthesis.</text>
</comment>
<sequence length="516" mass="57959">MNEAVKQYDITIIGGGISGCAIARDVASCGYNVLLLERSKSIGGVWQNNQYPGLRLHGLSAPYRCWSKAPSWQKNSASNLYRPTQSEILDYIHSLVDHDSIHVQTNATLQQCENVSKDTGATSYLLQYQISKGESSQQINATIQSRIVIYATGPVGTLSGTPHLPIDPERVQNGAFAIHSSDLASFRNSHNLQEAKNIYVVGSSKAAIDILYQFSSQSDLVQQIKWIHRGHNFFTSRESMESWMISSNTLVQYIRKYVYHLASWICYIQAFGILSKVSRFVPFFPAIGKPLTKIPFRGGIESRDVLKSVENNFSYDRQILLKENDEGKSIRVNSDGIIEFHSATESYQVQENDVVIFCTGQRHSTNENLNLCGSNDHSFKLHLPSMDTRCNTNGIFTVHSFSQIAPVNAMLIAGLAVAYLDNPHYPTIYKSPKFLQIISGIYRKLNGARDQSAWALSLLYLGGMFYKLQPLVTPSIIGDFGFHYRWQMEWFGKDLDVREQLVPLMLICLLQDGGKL</sequence>
<dbReference type="PANTHER" id="PTHR43539:SF78">
    <property type="entry name" value="FLAVIN-CONTAINING MONOOXYGENASE"/>
    <property type="match status" value="1"/>
</dbReference>
<dbReference type="EC" id="1.14.13.196" evidence="4"/>
<dbReference type="Gene3D" id="3.50.50.60">
    <property type="entry name" value="FAD/NAD(P)-binding domain"/>
    <property type="match status" value="2"/>
</dbReference>
<comment type="catalytic activity">
    <reaction evidence="10">
        <text>L-ornithine + NADH + O2 = N(5)-hydroxy-L-ornithine + NAD(+) + H2O</text>
        <dbReference type="Rhea" id="RHEA:41512"/>
        <dbReference type="ChEBI" id="CHEBI:15377"/>
        <dbReference type="ChEBI" id="CHEBI:15379"/>
        <dbReference type="ChEBI" id="CHEBI:46911"/>
        <dbReference type="ChEBI" id="CHEBI:57540"/>
        <dbReference type="ChEBI" id="CHEBI:57945"/>
        <dbReference type="ChEBI" id="CHEBI:78275"/>
        <dbReference type="EC" id="1.14.13.196"/>
    </reaction>
</comment>
<comment type="cofactor">
    <cofactor evidence="1">
        <name>FAD</name>
        <dbReference type="ChEBI" id="CHEBI:57692"/>
    </cofactor>
</comment>
<dbReference type="AlphaFoldDB" id="A0AAD3CKX1"/>
<evidence type="ECO:0000256" key="7">
    <source>
        <dbReference type="ARBA" id="ARBA00022857"/>
    </source>
</evidence>
<evidence type="ECO:0000256" key="5">
    <source>
        <dbReference type="ARBA" id="ARBA00022630"/>
    </source>
</evidence>
<evidence type="ECO:0000256" key="1">
    <source>
        <dbReference type="ARBA" id="ARBA00001974"/>
    </source>
</evidence>
<proteinExistence type="inferred from homology"/>
<protein>
    <recommendedName>
        <fullName evidence="4">L-ornithine N(5)-monooxygenase [NAD(P)H]</fullName>
        <ecNumber evidence="4">1.14.13.196</ecNumber>
    </recommendedName>
</protein>
<dbReference type="InterPro" id="IPR025700">
    <property type="entry name" value="Lys/Orn_oxygenase"/>
</dbReference>
<accession>A0AAD3CKX1</accession>
<name>A0AAD3CKX1_9STRA</name>
<evidence type="ECO:0000256" key="10">
    <source>
        <dbReference type="ARBA" id="ARBA00049248"/>
    </source>
</evidence>
<dbReference type="InterPro" id="IPR050982">
    <property type="entry name" value="Auxin_biosynth/cation_transpt"/>
</dbReference>
<keyword evidence="6" id="KW-0274">FAD</keyword>
<keyword evidence="12" id="KW-1185">Reference proteome</keyword>
<comment type="caution">
    <text evidence="11">The sequence shown here is derived from an EMBL/GenBank/DDBJ whole genome shotgun (WGS) entry which is preliminary data.</text>
</comment>
<comment type="catalytic activity">
    <reaction evidence="9">
        <text>L-ornithine + NADPH + O2 = N(5)-hydroxy-L-ornithine + NADP(+) + H2O</text>
        <dbReference type="Rhea" id="RHEA:41508"/>
        <dbReference type="ChEBI" id="CHEBI:15377"/>
        <dbReference type="ChEBI" id="CHEBI:15379"/>
        <dbReference type="ChEBI" id="CHEBI:46911"/>
        <dbReference type="ChEBI" id="CHEBI:57783"/>
        <dbReference type="ChEBI" id="CHEBI:58349"/>
        <dbReference type="ChEBI" id="CHEBI:78275"/>
        <dbReference type="EC" id="1.14.13.196"/>
    </reaction>
</comment>
<dbReference type="InterPro" id="IPR036188">
    <property type="entry name" value="FAD/NAD-bd_sf"/>
</dbReference>
<dbReference type="PANTHER" id="PTHR43539">
    <property type="entry name" value="FLAVIN-BINDING MONOOXYGENASE-LIKE PROTEIN (AFU_ORTHOLOGUE AFUA_4G09220)"/>
    <property type="match status" value="1"/>
</dbReference>
<dbReference type="Pfam" id="PF13434">
    <property type="entry name" value="Lys_Orn_oxgnase"/>
    <property type="match status" value="1"/>
</dbReference>
<keyword evidence="7" id="KW-0521">NADP</keyword>
<dbReference type="Pfam" id="PF13450">
    <property type="entry name" value="NAD_binding_8"/>
    <property type="match status" value="1"/>
</dbReference>
<keyword evidence="5" id="KW-0285">Flavoprotein</keyword>
<dbReference type="PROSITE" id="PS51257">
    <property type="entry name" value="PROKAR_LIPOPROTEIN"/>
    <property type="match status" value="1"/>
</dbReference>
<evidence type="ECO:0000313" key="11">
    <source>
        <dbReference type="EMBL" id="GFH46545.1"/>
    </source>
</evidence>
<dbReference type="Proteomes" id="UP001054902">
    <property type="component" value="Unassembled WGS sequence"/>
</dbReference>
<evidence type="ECO:0000313" key="12">
    <source>
        <dbReference type="Proteomes" id="UP001054902"/>
    </source>
</evidence>
<dbReference type="SUPFAM" id="SSF51905">
    <property type="entry name" value="FAD/NAD(P)-binding domain"/>
    <property type="match status" value="1"/>
</dbReference>
<dbReference type="EMBL" id="BLLK01000022">
    <property type="protein sequence ID" value="GFH46545.1"/>
    <property type="molecule type" value="Genomic_DNA"/>
</dbReference>
<evidence type="ECO:0000256" key="3">
    <source>
        <dbReference type="ARBA" id="ARBA00007588"/>
    </source>
</evidence>
<dbReference type="GO" id="GO:0004497">
    <property type="term" value="F:monooxygenase activity"/>
    <property type="evidence" value="ECO:0007669"/>
    <property type="project" value="TreeGrafter"/>
</dbReference>
<comment type="similarity">
    <text evidence="3">Belongs to the lysine N(6)-hydroxylase/L-ornithine N(5)-oxygenase family.</text>
</comment>
<evidence type="ECO:0000256" key="8">
    <source>
        <dbReference type="ARBA" id="ARBA00023002"/>
    </source>
</evidence>
<evidence type="ECO:0000256" key="6">
    <source>
        <dbReference type="ARBA" id="ARBA00022827"/>
    </source>
</evidence>
<evidence type="ECO:0000256" key="9">
    <source>
        <dbReference type="ARBA" id="ARBA00047598"/>
    </source>
</evidence>